<protein>
    <submittedName>
        <fullName evidence="2">DUF3502 domain-containing protein</fullName>
    </submittedName>
</protein>
<dbReference type="InterPro" id="IPR022627">
    <property type="entry name" value="DUF3502"/>
</dbReference>
<name>A0ABV9FD79_9BACL</name>
<evidence type="ECO:0000259" key="1">
    <source>
        <dbReference type="Pfam" id="PF12010"/>
    </source>
</evidence>
<keyword evidence="3" id="KW-1185">Reference proteome</keyword>
<gene>
    <name evidence="2" type="ORF">ACFO3S_10730</name>
</gene>
<accession>A0ABV9FD79</accession>
<evidence type="ECO:0000313" key="2">
    <source>
        <dbReference type="EMBL" id="MFC4598711.1"/>
    </source>
</evidence>
<organism evidence="2 3">
    <name type="scientific">Cohnella hongkongensis</name>
    <dbReference type="NCBI Taxonomy" id="178337"/>
    <lineage>
        <taxon>Bacteria</taxon>
        <taxon>Bacillati</taxon>
        <taxon>Bacillota</taxon>
        <taxon>Bacilli</taxon>
        <taxon>Bacillales</taxon>
        <taxon>Paenibacillaceae</taxon>
        <taxon>Cohnella</taxon>
    </lineage>
</organism>
<comment type="caution">
    <text evidence="2">The sequence shown here is derived from an EMBL/GenBank/DDBJ whole genome shotgun (WGS) entry which is preliminary data.</text>
</comment>
<dbReference type="EMBL" id="JBHSEP010000006">
    <property type="protein sequence ID" value="MFC4598711.1"/>
    <property type="molecule type" value="Genomic_DNA"/>
</dbReference>
<dbReference type="Proteomes" id="UP001596028">
    <property type="component" value="Unassembled WGS sequence"/>
</dbReference>
<evidence type="ECO:0000313" key="3">
    <source>
        <dbReference type="Proteomes" id="UP001596028"/>
    </source>
</evidence>
<dbReference type="RefSeq" id="WP_378095425.1">
    <property type="nucleotide sequence ID" value="NZ_JBHSEP010000006.1"/>
</dbReference>
<reference evidence="3" key="1">
    <citation type="journal article" date="2019" name="Int. J. Syst. Evol. Microbiol.">
        <title>The Global Catalogue of Microorganisms (GCM) 10K type strain sequencing project: providing services to taxonomists for standard genome sequencing and annotation.</title>
        <authorList>
            <consortium name="The Broad Institute Genomics Platform"/>
            <consortium name="The Broad Institute Genome Sequencing Center for Infectious Disease"/>
            <person name="Wu L."/>
            <person name="Ma J."/>
        </authorList>
    </citation>
    <scope>NUCLEOTIDE SEQUENCE [LARGE SCALE GENOMIC DNA]</scope>
    <source>
        <strain evidence="3">CCUG 49571</strain>
    </source>
</reference>
<proteinExistence type="predicted"/>
<feature type="domain" description="DUF3502" evidence="1">
    <location>
        <begin position="1"/>
        <end position="22"/>
    </location>
</feature>
<sequence length="24" mass="2853">MKAAGLDRVVAEYEKQFKEWLANR</sequence>
<dbReference type="Pfam" id="PF12010">
    <property type="entry name" value="DUF3502"/>
    <property type="match status" value="1"/>
</dbReference>